<protein>
    <submittedName>
        <fullName evidence="2">DUF3617 family protein</fullName>
    </submittedName>
</protein>
<dbReference type="Pfam" id="PF12276">
    <property type="entry name" value="DUF3617"/>
    <property type="match status" value="1"/>
</dbReference>
<dbReference type="EMBL" id="WTYV01000002">
    <property type="protein sequence ID" value="MXO71238.1"/>
    <property type="molecule type" value="Genomic_DNA"/>
</dbReference>
<dbReference type="PROSITE" id="PS51257">
    <property type="entry name" value="PROKAR_LIPOPROTEIN"/>
    <property type="match status" value="1"/>
</dbReference>
<accession>A0A844YWA8</accession>
<dbReference type="RefSeq" id="WP_160771175.1">
    <property type="nucleotide sequence ID" value="NZ_WTYV01000002.1"/>
</dbReference>
<comment type="caution">
    <text evidence="2">The sequence shown here is derived from an EMBL/GenBank/DDBJ whole genome shotgun (WGS) entry which is preliminary data.</text>
</comment>
<keyword evidence="1" id="KW-0732">Signal</keyword>
<dbReference type="Proteomes" id="UP000466966">
    <property type="component" value="Unassembled WGS sequence"/>
</dbReference>
<organism evidence="2 3">
    <name type="scientific">Alteraurantiacibacter buctensis</name>
    <dbReference type="NCBI Taxonomy" id="1503981"/>
    <lineage>
        <taxon>Bacteria</taxon>
        <taxon>Pseudomonadati</taxon>
        <taxon>Pseudomonadota</taxon>
        <taxon>Alphaproteobacteria</taxon>
        <taxon>Sphingomonadales</taxon>
        <taxon>Erythrobacteraceae</taxon>
        <taxon>Alteraurantiacibacter</taxon>
    </lineage>
</organism>
<dbReference type="InterPro" id="IPR022061">
    <property type="entry name" value="DUF3617"/>
</dbReference>
<feature type="chain" id="PRO_5033049410" evidence="1">
    <location>
        <begin position="25"/>
        <end position="194"/>
    </location>
</feature>
<evidence type="ECO:0000313" key="2">
    <source>
        <dbReference type="EMBL" id="MXO71238.1"/>
    </source>
</evidence>
<evidence type="ECO:0000313" key="3">
    <source>
        <dbReference type="Proteomes" id="UP000466966"/>
    </source>
</evidence>
<keyword evidence="3" id="KW-1185">Reference proteome</keyword>
<feature type="signal peptide" evidence="1">
    <location>
        <begin position="1"/>
        <end position="24"/>
    </location>
</feature>
<proteinExistence type="predicted"/>
<sequence>MQLRPRLCLCVPPALLLAALAGCAPDPPDEQEILASAASLPKPQPGLYRSTTRLTAYDLPLASPQEAAAMRERFATLEPAVATSCLTPRQAEEGWVTLVRSLGEGTCQVERFTADGEGMQASVACQAPGGGTSRMAMTGTAGTTSSTMEIRIVQQGEAIPGGEQTISMAIASQRVGDCPAEPPAAPQVGPAPDG</sequence>
<dbReference type="OrthoDB" id="7405484at2"/>
<evidence type="ECO:0000256" key="1">
    <source>
        <dbReference type="SAM" id="SignalP"/>
    </source>
</evidence>
<dbReference type="AlphaFoldDB" id="A0A844YWA8"/>
<name>A0A844YWA8_9SPHN</name>
<reference evidence="2 3" key="1">
    <citation type="submission" date="2019-12" db="EMBL/GenBank/DDBJ databases">
        <title>Genomic-based taxomic classification of the family Erythrobacteraceae.</title>
        <authorList>
            <person name="Xu L."/>
        </authorList>
    </citation>
    <scope>NUCLEOTIDE SEQUENCE [LARGE SCALE GENOMIC DNA]</scope>
    <source>
        <strain evidence="2 3">M0322</strain>
    </source>
</reference>
<gene>
    <name evidence="2" type="ORF">GRI99_06240</name>
</gene>